<dbReference type="Proteomes" id="UP001314263">
    <property type="component" value="Unassembled WGS sequence"/>
</dbReference>
<keyword evidence="3" id="KW-1185">Reference proteome</keyword>
<feature type="compositionally biased region" description="Low complexity" evidence="1">
    <location>
        <begin position="462"/>
        <end position="481"/>
    </location>
</feature>
<evidence type="ECO:0000256" key="1">
    <source>
        <dbReference type="SAM" id="MobiDB-lite"/>
    </source>
</evidence>
<feature type="compositionally biased region" description="Acidic residues" evidence="1">
    <location>
        <begin position="639"/>
        <end position="650"/>
    </location>
</feature>
<feature type="compositionally biased region" description="Polar residues" evidence="1">
    <location>
        <begin position="482"/>
        <end position="493"/>
    </location>
</feature>
<name>A0AAV1IF08_9CHLO</name>
<sequence length="789" mass="81573">MARAELPRRLRTMLNWRTCVGVVVSVMLLYVALGSRMSPAGDEASIYEATYKIETDTQLTEAQLLKAFKAVLPAKEDVSIVVMKSAVVQGQPASGGRQGTDFEQAGQRGLLSADDSAASSQSQAGAAAAAQALNPGASMQGTGKKANVTRPDKVTVAPNESIQDAEGFGLQQGPSSPSSDSPAGSAGGSLWDKSVVAASLRGESASLYPSTAQGPLAAQPFTGFGLEQRPASARPIADSFLQIDRVDPPAPAAAPPTEAEATVRTLKQGSSAEAPRHYWEAQQDSAEAPHHYWSRSEIGIGLEQPPGEGSVAAQVFDASSPASALPGVSSLGTQPYQPQGRGGLVQAASVEQQASGSMAGLLGAPETSRRLLAGRGGAREVEDDTWAREGWTGDIQAAKAADAAQQGQAWTEPGRDSSSGAGAGADKAAGRGAEAGPGSKGSSGGMPEAQARDADQQALISQSGGNTAAGNSAGAKAAGQKVTVSVSKSQPRSAQDPGKGGQAGKAGGQAEQTAMWDGPEEALTKEKNSKDSDKEASGGAGGEAMTEEPMDEFKTASALLSMIDEQGVLDMEGMGAGGTAKVRDYIQMAVNKAAADPEARTESLCDCSRQKGLPQDLIEMLTGYKQVPKKKAQTSSNSSEDEGDELDLEEAGGGAKSSTGRRVKKQRVITVTVSIASSSPEPHQLLASAKTLQMLAEKLDLQGTTVTKFTLQEVVQVFEDGSRQVLKTQQASQGWHSARQSMDSSRRLLQAPDVQQQQQVLPRRLVSAMQAAAGFVGLRSPGRLGRHNS</sequence>
<organism evidence="2 3">
    <name type="scientific">Coccomyxa viridis</name>
    <dbReference type="NCBI Taxonomy" id="1274662"/>
    <lineage>
        <taxon>Eukaryota</taxon>
        <taxon>Viridiplantae</taxon>
        <taxon>Chlorophyta</taxon>
        <taxon>core chlorophytes</taxon>
        <taxon>Trebouxiophyceae</taxon>
        <taxon>Trebouxiophyceae incertae sedis</taxon>
        <taxon>Coccomyxaceae</taxon>
        <taxon>Coccomyxa</taxon>
    </lineage>
</organism>
<feature type="compositionally biased region" description="Gly residues" evidence="1">
    <location>
        <begin position="498"/>
        <end position="507"/>
    </location>
</feature>
<feature type="region of interest" description="Disordered" evidence="1">
    <location>
        <begin position="322"/>
        <end position="351"/>
    </location>
</feature>
<feature type="compositionally biased region" description="Low complexity" evidence="1">
    <location>
        <begin position="173"/>
        <end position="184"/>
    </location>
</feature>
<proteinExistence type="predicted"/>
<feature type="compositionally biased region" description="Low complexity" evidence="1">
    <location>
        <begin position="111"/>
        <end position="133"/>
    </location>
</feature>
<dbReference type="EMBL" id="CAUYUE010000013">
    <property type="protein sequence ID" value="CAK0785939.1"/>
    <property type="molecule type" value="Genomic_DNA"/>
</dbReference>
<reference evidence="2 3" key="1">
    <citation type="submission" date="2023-10" db="EMBL/GenBank/DDBJ databases">
        <authorList>
            <person name="Maclean D."/>
            <person name="Macfadyen A."/>
        </authorList>
    </citation>
    <scope>NUCLEOTIDE SEQUENCE [LARGE SCALE GENOMIC DNA]</scope>
</reference>
<feature type="region of interest" description="Disordered" evidence="1">
    <location>
        <begin position="624"/>
        <end position="663"/>
    </location>
</feature>
<feature type="compositionally biased region" description="Basic and acidic residues" evidence="1">
    <location>
        <begin position="522"/>
        <end position="536"/>
    </location>
</feature>
<feature type="region of interest" description="Disordered" evidence="1">
    <location>
        <begin position="398"/>
        <end position="555"/>
    </location>
</feature>
<gene>
    <name evidence="2" type="ORF">CVIRNUC_009152</name>
</gene>
<evidence type="ECO:0000313" key="2">
    <source>
        <dbReference type="EMBL" id="CAK0785939.1"/>
    </source>
</evidence>
<feature type="region of interest" description="Disordered" evidence="1">
    <location>
        <begin position="111"/>
        <end position="150"/>
    </location>
</feature>
<protein>
    <submittedName>
        <fullName evidence="2">Uncharacterized protein</fullName>
    </submittedName>
</protein>
<feature type="compositionally biased region" description="Low complexity" evidence="1">
    <location>
        <begin position="416"/>
        <end position="432"/>
    </location>
</feature>
<dbReference type="AlphaFoldDB" id="A0AAV1IF08"/>
<feature type="compositionally biased region" description="Low complexity" evidence="1">
    <location>
        <begin position="398"/>
        <end position="409"/>
    </location>
</feature>
<accession>A0AAV1IF08</accession>
<feature type="compositionally biased region" description="Gly residues" evidence="1">
    <location>
        <begin position="433"/>
        <end position="444"/>
    </location>
</feature>
<comment type="caution">
    <text evidence="2">The sequence shown here is derived from an EMBL/GenBank/DDBJ whole genome shotgun (WGS) entry which is preliminary data.</text>
</comment>
<evidence type="ECO:0000313" key="3">
    <source>
        <dbReference type="Proteomes" id="UP001314263"/>
    </source>
</evidence>
<feature type="region of interest" description="Disordered" evidence="1">
    <location>
        <begin position="166"/>
        <end position="188"/>
    </location>
</feature>